<evidence type="ECO:0000313" key="1">
    <source>
        <dbReference type="EMBL" id="NEZ62265.1"/>
    </source>
</evidence>
<dbReference type="Proteomes" id="UP000473574">
    <property type="component" value="Unassembled WGS sequence"/>
</dbReference>
<gene>
    <name evidence="1" type="ORF">D0962_05655</name>
</gene>
<protein>
    <submittedName>
        <fullName evidence="1">Uncharacterized protein</fullName>
    </submittedName>
</protein>
<dbReference type="EMBL" id="QZCE01000001">
    <property type="protein sequence ID" value="NEZ62265.1"/>
    <property type="molecule type" value="Genomic_DNA"/>
</dbReference>
<accession>A0A6M0S1A8</accession>
<evidence type="ECO:0000313" key="2">
    <source>
        <dbReference type="Proteomes" id="UP000473574"/>
    </source>
</evidence>
<name>A0A6M0S1A8_9CYAN</name>
<dbReference type="AlphaFoldDB" id="A0A6M0S1A8"/>
<dbReference type="RefSeq" id="WP_250564711.1">
    <property type="nucleotide sequence ID" value="NZ_QZCE01000001.1"/>
</dbReference>
<comment type="caution">
    <text evidence="1">The sequence shown here is derived from an EMBL/GenBank/DDBJ whole genome shotgun (WGS) entry which is preliminary data.</text>
</comment>
<organism evidence="1 2">
    <name type="scientific">Adonisia turfae CCMR0082</name>
    <dbReference type="NCBI Taxonomy" id="2304604"/>
    <lineage>
        <taxon>Bacteria</taxon>
        <taxon>Bacillati</taxon>
        <taxon>Cyanobacteriota</taxon>
        <taxon>Adonisia</taxon>
        <taxon>Adonisia turfae</taxon>
    </lineage>
</organism>
<sequence length="94" mass="10644">MRVANETTQPGSVDEISRQTALAANVWALAHPSIGQEPFPDVQDGDLVLSDAFLIPKLSWGWVWFQRQFSLIHRQSGVESRWINRRTAPQDVTD</sequence>
<reference evidence="1 2" key="1">
    <citation type="journal article" date="2020" name="Microb. Ecol.">
        <title>Ecogenomics of the Marine Benthic Filamentous Cyanobacterium Adonisia.</title>
        <authorList>
            <person name="Walter J.M."/>
            <person name="Coutinho F.H."/>
            <person name="Leomil L."/>
            <person name="Hargreaves P.I."/>
            <person name="Campeao M.E."/>
            <person name="Vieira V.V."/>
            <person name="Silva B.S."/>
            <person name="Fistarol G.O."/>
            <person name="Salomon P.S."/>
            <person name="Sawabe T."/>
            <person name="Mino S."/>
            <person name="Hosokawa M."/>
            <person name="Miyashita H."/>
            <person name="Maruyama F."/>
            <person name="van Verk M.C."/>
            <person name="Dutilh B.E."/>
            <person name="Thompson C.C."/>
            <person name="Thompson F.L."/>
        </authorList>
    </citation>
    <scope>NUCLEOTIDE SEQUENCE [LARGE SCALE GENOMIC DNA]</scope>
    <source>
        <strain evidence="1 2">CCMR0082</strain>
    </source>
</reference>
<proteinExistence type="predicted"/>